<feature type="domain" description="Ig-like" evidence="3">
    <location>
        <begin position="224"/>
        <end position="303"/>
    </location>
</feature>
<reference evidence="4 5" key="1">
    <citation type="journal article" date="2019" name="Genome Biol. Evol.">
        <title>Whole-Genome Sequencing of the Giant Devil Catfish, Bagarius yarrelli.</title>
        <authorList>
            <person name="Jiang W."/>
            <person name="Lv Y."/>
            <person name="Cheng L."/>
            <person name="Yang K."/>
            <person name="Chao B."/>
            <person name="Wang X."/>
            <person name="Li Y."/>
            <person name="Pan X."/>
            <person name="You X."/>
            <person name="Zhang Y."/>
            <person name="Yang J."/>
            <person name="Li J."/>
            <person name="Zhang X."/>
            <person name="Liu S."/>
            <person name="Sun C."/>
            <person name="Yang J."/>
            <person name="Shi Q."/>
        </authorList>
    </citation>
    <scope>NUCLEOTIDE SEQUENCE [LARGE SCALE GENOMIC DNA]</scope>
    <source>
        <strain evidence="4">JWS20170419001</strain>
        <tissue evidence="4">Muscle</tissue>
    </source>
</reference>
<dbReference type="GO" id="GO:0050859">
    <property type="term" value="P:negative regulation of B cell receptor signaling pathway"/>
    <property type="evidence" value="ECO:0007669"/>
    <property type="project" value="TreeGrafter"/>
</dbReference>
<dbReference type="GO" id="GO:0042113">
    <property type="term" value="P:B cell activation"/>
    <property type="evidence" value="ECO:0007669"/>
    <property type="project" value="TreeGrafter"/>
</dbReference>
<dbReference type="PROSITE" id="PS50835">
    <property type="entry name" value="IG_LIKE"/>
    <property type="match status" value="3"/>
</dbReference>
<dbReference type="InterPro" id="IPR036179">
    <property type="entry name" value="Ig-like_dom_sf"/>
</dbReference>
<feature type="domain" description="Ig-like" evidence="3">
    <location>
        <begin position="14"/>
        <end position="101"/>
    </location>
</feature>
<dbReference type="OrthoDB" id="10039395at2759"/>
<dbReference type="Pfam" id="PF13895">
    <property type="entry name" value="Ig_2"/>
    <property type="match status" value="2"/>
</dbReference>
<feature type="transmembrane region" description="Helical" evidence="2">
    <location>
        <begin position="314"/>
        <end position="335"/>
    </location>
</feature>
<evidence type="ECO:0000313" key="5">
    <source>
        <dbReference type="Proteomes" id="UP000319801"/>
    </source>
</evidence>
<dbReference type="Gene3D" id="2.60.40.10">
    <property type="entry name" value="Immunoglobulins"/>
    <property type="match status" value="4"/>
</dbReference>
<dbReference type="SMART" id="SM00409">
    <property type="entry name" value="IG"/>
    <property type="match status" value="3"/>
</dbReference>
<feature type="region of interest" description="Disordered" evidence="1">
    <location>
        <begin position="368"/>
        <end position="427"/>
    </location>
</feature>
<keyword evidence="2" id="KW-0812">Transmembrane</keyword>
<evidence type="ECO:0000259" key="3">
    <source>
        <dbReference type="PROSITE" id="PS50835"/>
    </source>
</evidence>
<dbReference type="InterPro" id="IPR007110">
    <property type="entry name" value="Ig-like_dom"/>
</dbReference>
<dbReference type="Proteomes" id="UP000319801">
    <property type="component" value="Unassembled WGS sequence"/>
</dbReference>
<dbReference type="GO" id="GO:0055037">
    <property type="term" value="C:recycling endosome"/>
    <property type="evidence" value="ECO:0007669"/>
    <property type="project" value="TreeGrafter"/>
</dbReference>
<dbReference type="InterPro" id="IPR013783">
    <property type="entry name" value="Ig-like_fold"/>
</dbReference>
<dbReference type="SMART" id="SM00408">
    <property type="entry name" value="IGc2"/>
    <property type="match status" value="3"/>
</dbReference>
<keyword evidence="5" id="KW-1185">Reference proteome</keyword>
<dbReference type="GO" id="GO:0009897">
    <property type="term" value="C:external side of plasma membrane"/>
    <property type="evidence" value="ECO:0007669"/>
    <property type="project" value="TreeGrafter"/>
</dbReference>
<organism evidence="4 5">
    <name type="scientific">Bagarius yarrelli</name>
    <name type="common">Goonch</name>
    <name type="synonym">Bagrus yarrelli</name>
    <dbReference type="NCBI Taxonomy" id="175774"/>
    <lineage>
        <taxon>Eukaryota</taxon>
        <taxon>Metazoa</taxon>
        <taxon>Chordata</taxon>
        <taxon>Craniata</taxon>
        <taxon>Vertebrata</taxon>
        <taxon>Euteleostomi</taxon>
        <taxon>Actinopterygii</taxon>
        <taxon>Neopterygii</taxon>
        <taxon>Teleostei</taxon>
        <taxon>Ostariophysi</taxon>
        <taxon>Siluriformes</taxon>
        <taxon>Sisoridae</taxon>
        <taxon>Sisorinae</taxon>
        <taxon>Bagarius</taxon>
    </lineage>
</organism>
<feature type="compositionally biased region" description="Polar residues" evidence="1">
    <location>
        <begin position="368"/>
        <end position="380"/>
    </location>
</feature>
<name>A0A556U601_BAGYA</name>
<dbReference type="GO" id="GO:0019903">
    <property type="term" value="F:protein phosphatase binding"/>
    <property type="evidence" value="ECO:0007669"/>
    <property type="project" value="TreeGrafter"/>
</dbReference>
<sequence length="427" mass="47822">MISDMFNLTVTDVPQNTYIEGIREVKLGLELNLDCFTEADPPANSYSWYFKPENEQEFQILPYTRHEYVIKEVAVINAGVYKCSAQNVIGKGENSSETNILVLSSVQHAGMYTCEAYNSQGQSSSSNQLKVLYAPKNVRVSAYPGVELKEGSELKLHCTADSVPEVSAYTWKKSLGTHPVIVGHGQTLTLLLRSSDSDYYFCISSNEIGSAESQAVNIRVKYRPRITIIHNMSSVGPFERLAPVHLICSVQSDPPVTLFAWYNLEKNTLLSTNQNYTVQPQHPGTYYCNASNEVGKSSSEPVEIYPNQLFIKRLVQVIIPLLVILFLIGVIFLVLRPDYNIHTTYDRLKLPSMLEQQAAKEDYENVSGVCSSKQPFPNTNSDSDSSESGDEVAYTIPIFPATSHHNPHRGRYSSDEEDKTEYSQVKI</sequence>
<feature type="domain" description="Ig-like" evidence="3">
    <location>
        <begin position="135"/>
        <end position="217"/>
    </location>
</feature>
<keyword evidence="2" id="KW-1133">Transmembrane helix</keyword>
<dbReference type="InterPro" id="IPR003598">
    <property type="entry name" value="Ig_sub2"/>
</dbReference>
<evidence type="ECO:0000256" key="1">
    <source>
        <dbReference type="SAM" id="MobiDB-lite"/>
    </source>
</evidence>
<dbReference type="GO" id="GO:0033691">
    <property type="term" value="F:sialic acid binding"/>
    <property type="evidence" value="ECO:0007669"/>
    <property type="project" value="TreeGrafter"/>
</dbReference>
<evidence type="ECO:0000313" key="4">
    <source>
        <dbReference type="EMBL" id="TSN03407.1"/>
    </source>
</evidence>
<dbReference type="GO" id="GO:0070062">
    <property type="term" value="C:extracellular exosome"/>
    <property type="evidence" value="ECO:0007669"/>
    <property type="project" value="TreeGrafter"/>
</dbReference>
<dbReference type="AlphaFoldDB" id="A0A556U601"/>
<dbReference type="PANTHER" id="PTHR46958">
    <property type="entry name" value="B-CELL RECEPTOR CD22"/>
    <property type="match status" value="1"/>
</dbReference>
<gene>
    <name evidence="4" type="ORF">Baya_8543</name>
</gene>
<dbReference type="GO" id="GO:0042609">
    <property type="term" value="F:CD4 receptor binding"/>
    <property type="evidence" value="ECO:0007669"/>
    <property type="project" value="TreeGrafter"/>
</dbReference>
<dbReference type="CDD" id="cd00096">
    <property type="entry name" value="Ig"/>
    <property type="match status" value="1"/>
</dbReference>
<dbReference type="EMBL" id="VCAZ01000052">
    <property type="protein sequence ID" value="TSN03407.1"/>
    <property type="molecule type" value="Genomic_DNA"/>
</dbReference>
<keyword evidence="2" id="KW-0472">Membrane</keyword>
<keyword evidence="4" id="KW-0675">Receptor</keyword>
<evidence type="ECO:0000256" key="2">
    <source>
        <dbReference type="SAM" id="Phobius"/>
    </source>
</evidence>
<dbReference type="PANTHER" id="PTHR46958:SF1">
    <property type="entry name" value="B-CELL RECEPTOR CD22"/>
    <property type="match status" value="1"/>
</dbReference>
<dbReference type="GO" id="GO:0030888">
    <property type="term" value="P:regulation of B cell proliferation"/>
    <property type="evidence" value="ECO:0007669"/>
    <property type="project" value="TreeGrafter"/>
</dbReference>
<dbReference type="SUPFAM" id="SSF48726">
    <property type="entry name" value="Immunoglobulin"/>
    <property type="match status" value="4"/>
</dbReference>
<dbReference type="InterPro" id="IPR003599">
    <property type="entry name" value="Ig_sub"/>
</dbReference>
<accession>A0A556U601</accession>
<proteinExistence type="predicted"/>
<comment type="caution">
    <text evidence="4">The sequence shown here is derived from an EMBL/GenBank/DDBJ whole genome shotgun (WGS) entry which is preliminary data.</text>
</comment>
<dbReference type="GO" id="GO:0005769">
    <property type="term" value="C:early endosome"/>
    <property type="evidence" value="ECO:0007669"/>
    <property type="project" value="TreeGrafter"/>
</dbReference>
<protein>
    <submittedName>
        <fullName evidence="4">B-cell receptor CD22</fullName>
    </submittedName>
</protein>